<dbReference type="EMBL" id="JARKIE010000146">
    <property type="protein sequence ID" value="KAJ7676118.1"/>
    <property type="molecule type" value="Genomic_DNA"/>
</dbReference>
<sequence>MMKALLLFPTSAHVTLLNIHCVCGDGTPLLVPMRREAHFHASVRFHLNSITLPNPGRPPPLERWNLKILQRAFGSGAPPPPQRRGTHLARPPCPTAGTSVRLKIDEC</sequence>
<feature type="signal peptide" evidence="2">
    <location>
        <begin position="1"/>
        <end position="24"/>
    </location>
</feature>
<comment type="caution">
    <text evidence="3">The sequence shown here is derived from an EMBL/GenBank/DDBJ whole genome shotgun (WGS) entry which is preliminary data.</text>
</comment>
<evidence type="ECO:0008006" key="5">
    <source>
        <dbReference type="Google" id="ProtNLM"/>
    </source>
</evidence>
<keyword evidence="4" id="KW-1185">Reference proteome</keyword>
<gene>
    <name evidence="3" type="ORF">B0H17DRAFT_128279</name>
</gene>
<dbReference type="AlphaFoldDB" id="A0AAD7D436"/>
<name>A0AAD7D436_MYCRO</name>
<accession>A0AAD7D436</accession>
<feature type="chain" id="PRO_5042277986" description="Secreted protein" evidence="2">
    <location>
        <begin position="25"/>
        <end position="107"/>
    </location>
</feature>
<evidence type="ECO:0000313" key="4">
    <source>
        <dbReference type="Proteomes" id="UP001221757"/>
    </source>
</evidence>
<evidence type="ECO:0000313" key="3">
    <source>
        <dbReference type="EMBL" id="KAJ7676118.1"/>
    </source>
</evidence>
<reference evidence="3" key="1">
    <citation type="submission" date="2023-03" db="EMBL/GenBank/DDBJ databases">
        <title>Massive genome expansion in bonnet fungi (Mycena s.s.) driven by repeated elements and novel gene families across ecological guilds.</title>
        <authorList>
            <consortium name="Lawrence Berkeley National Laboratory"/>
            <person name="Harder C.B."/>
            <person name="Miyauchi S."/>
            <person name="Viragh M."/>
            <person name="Kuo A."/>
            <person name="Thoen E."/>
            <person name="Andreopoulos B."/>
            <person name="Lu D."/>
            <person name="Skrede I."/>
            <person name="Drula E."/>
            <person name="Henrissat B."/>
            <person name="Morin E."/>
            <person name="Kohler A."/>
            <person name="Barry K."/>
            <person name="LaButti K."/>
            <person name="Morin E."/>
            <person name="Salamov A."/>
            <person name="Lipzen A."/>
            <person name="Mereny Z."/>
            <person name="Hegedus B."/>
            <person name="Baldrian P."/>
            <person name="Stursova M."/>
            <person name="Weitz H."/>
            <person name="Taylor A."/>
            <person name="Grigoriev I.V."/>
            <person name="Nagy L.G."/>
            <person name="Martin F."/>
            <person name="Kauserud H."/>
        </authorList>
    </citation>
    <scope>NUCLEOTIDE SEQUENCE</scope>
    <source>
        <strain evidence="3">CBHHK067</strain>
    </source>
</reference>
<proteinExistence type="predicted"/>
<evidence type="ECO:0000256" key="1">
    <source>
        <dbReference type="SAM" id="MobiDB-lite"/>
    </source>
</evidence>
<evidence type="ECO:0000256" key="2">
    <source>
        <dbReference type="SAM" id="SignalP"/>
    </source>
</evidence>
<feature type="region of interest" description="Disordered" evidence="1">
    <location>
        <begin position="72"/>
        <end position="96"/>
    </location>
</feature>
<keyword evidence="2" id="KW-0732">Signal</keyword>
<dbReference type="Proteomes" id="UP001221757">
    <property type="component" value="Unassembled WGS sequence"/>
</dbReference>
<protein>
    <recommendedName>
        <fullName evidence="5">Secreted protein</fullName>
    </recommendedName>
</protein>
<organism evidence="3 4">
    <name type="scientific">Mycena rosella</name>
    <name type="common">Pink bonnet</name>
    <name type="synonym">Agaricus rosellus</name>
    <dbReference type="NCBI Taxonomy" id="1033263"/>
    <lineage>
        <taxon>Eukaryota</taxon>
        <taxon>Fungi</taxon>
        <taxon>Dikarya</taxon>
        <taxon>Basidiomycota</taxon>
        <taxon>Agaricomycotina</taxon>
        <taxon>Agaricomycetes</taxon>
        <taxon>Agaricomycetidae</taxon>
        <taxon>Agaricales</taxon>
        <taxon>Marasmiineae</taxon>
        <taxon>Mycenaceae</taxon>
        <taxon>Mycena</taxon>
    </lineage>
</organism>